<evidence type="ECO:0000313" key="10">
    <source>
        <dbReference type="Proteomes" id="UP000322110"/>
    </source>
</evidence>
<dbReference type="GO" id="GO:0005886">
    <property type="term" value="C:plasma membrane"/>
    <property type="evidence" value="ECO:0007669"/>
    <property type="project" value="UniProtKB-SubCell"/>
</dbReference>
<reference evidence="9 10" key="1">
    <citation type="journal article" date="2015" name="Int. J. Syst. Evol. Microbiol.">
        <title>Roseomonas oryzae sp. nov., isolated from paddy rhizosphere soil.</title>
        <authorList>
            <person name="Ramaprasad E.V."/>
            <person name="Sasikala Ch."/>
            <person name="Ramana Ch.V."/>
        </authorList>
    </citation>
    <scope>NUCLEOTIDE SEQUENCE [LARGE SCALE GENOMIC DNA]</scope>
    <source>
        <strain evidence="9 10">KCTC 42542</strain>
    </source>
</reference>
<feature type="transmembrane region" description="Helical" evidence="8">
    <location>
        <begin position="334"/>
        <end position="353"/>
    </location>
</feature>
<dbReference type="RefSeq" id="WP_149813551.1">
    <property type="nucleotide sequence ID" value="NZ_VUKA01000013.1"/>
</dbReference>
<keyword evidence="6 8" id="KW-1133">Transmembrane helix</keyword>
<dbReference type="PRINTS" id="PR00702">
    <property type="entry name" value="ACRIFLAVINRP"/>
</dbReference>
<feature type="transmembrane region" description="Helical" evidence="8">
    <location>
        <begin position="12"/>
        <end position="30"/>
    </location>
</feature>
<keyword evidence="10" id="KW-1185">Reference proteome</keyword>
<feature type="transmembrane region" description="Helical" evidence="8">
    <location>
        <begin position="471"/>
        <end position="490"/>
    </location>
</feature>
<keyword evidence="7 8" id="KW-0472">Membrane</keyword>
<feature type="transmembrane region" description="Helical" evidence="8">
    <location>
        <begin position="526"/>
        <end position="546"/>
    </location>
</feature>
<keyword evidence="4" id="KW-0997">Cell inner membrane</keyword>
<dbReference type="PANTHER" id="PTHR32063">
    <property type="match status" value="1"/>
</dbReference>
<keyword evidence="2" id="KW-0813">Transport</keyword>
<dbReference type="GO" id="GO:0042910">
    <property type="term" value="F:xenobiotic transmembrane transporter activity"/>
    <property type="evidence" value="ECO:0007669"/>
    <property type="project" value="TreeGrafter"/>
</dbReference>
<dbReference type="InterPro" id="IPR001036">
    <property type="entry name" value="Acrflvin-R"/>
</dbReference>
<proteinExistence type="predicted"/>
<feature type="transmembrane region" description="Helical" evidence="8">
    <location>
        <begin position="907"/>
        <end position="932"/>
    </location>
</feature>
<evidence type="ECO:0000256" key="1">
    <source>
        <dbReference type="ARBA" id="ARBA00004429"/>
    </source>
</evidence>
<dbReference type="InterPro" id="IPR027463">
    <property type="entry name" value="AcrB_DN_DC_subdom"/>
</dbReference>
<name>A0A5B2TBS5_9PROT</name>
<keyword evidence="5 8" id="KW-0812">Transmembrane</keyword>
<evidence type="ECO:0000256" key="5">
    <source>
        <dbReference type="ARBA" id="ARBA00022692"/>
    </source>
</evidence>
<evidence type="ECO:0000256" key="2">
    <source>
        <dbReference type="ARBA" id="ARBA00022448"/>
    </source>
</evidence>
<evidence type="ECO:0000256" key="6">
    <source>
        <dbReference type="ARBA" id="ARBA00022989"/>
    </source>
</evidence>
<feature type="transmembrane region" description="Helical" evidence="8">
    <location>
        <begin position="360"/>
        <end position="383"/>
    </location>
</feature>
<protein>
    <submittedName>
        <fullName evidence="9">Acriflavine resistance protein B</fullName>
    </submittedName>
</protein>
<organism evidence="9 10">
    <name type="scientific">Teichococcus oryzae</name>
    <dbReference type="NCBI Taxonomy" id="1608942"/>
    <lineage>
        <taxon>Bacteria</taxon>
        <taxon>Pseudomonadati</taxon>
        <taxon>Pseudomonadota</taxon>
        <taxon>Alphaproteobacteria</taxon>
        <taxon>Acetobacterales</taxon>
        <taxon>Roseomonadaceae</taxon>
        <taxon>Roseomonas</taxon>
    </lineage>
</organism>
<dbReference type="SUPFAM" id="SSF82693">
    <property type="entry name" value="Multidrug efflux transporter AcrB pore domain, PN1, PN2, PC1 and PC2 subdomains"/>
    <property type="match status" value="3"/>
</dbReference>
<dbReference type="AlphaFoldDB" id="A0A5B2TBS5"/>
<gene>
    <name evidence="9" type="ORF">F0Q34_17555</name>
</gene>
<dbReference type="Gene3D" id="3.30.2090.10">
    <property type="entry name" value="Multidrug efflux transporter AcrB TolC docking domain, DN and DC subdomains"/>
    <property type="match status" value="2"/>
</dbReference>
<dbReference type="Gene3D" id="1.20.1640.10">
    <property type="entry name" value="Multidrug efflux transporter AcrB transmembrane domain"/>
    <property type="match status" value="2"/>
</dbReference>
<feature type="transmembrane region" description="Helical" evidence="8">
    <location>
        <begin position="952"/>
        <end position="973"/>
    </location>
</feature>
<sequence>MNIAAPFISRPVATTLLSVAVLLAGIFGYLRLPVSSLPEVDFPTIEVTTQLPGASPDTAAVLISAPLERQFAQIAGLQVMSSVSGPGVSRITLQFRLDKSLDEASQDVQAALDAARGTLPSTLPYPPVYSKVNPADPPVVTLALTSDTLPIMRLSDTADTLLAQKLSQATGVGRVTVQGNMRPAIRLRVDPLRLAAYGIGLETVRTAVTTANQNSPKGSLDGARQASSILANDQITSAAEFADIIIAWQNGAPVRLRDVGEAVEALENERNGAWLNGRPAVLIDVQRQPGANIVQTVEGIRALLPELQRAIPAGAQLTVVSDRTETIRASVHEVQFTLVLSVALVVGVIYLFLGSGRATLVPAVSLPLSIIGTFGIMAVMGYSLDNLSLMALTIATGFVVDDAIVMIENIVRLIEKGVKPLAAAYEGARQIAFTIVSLTLSLIAVFIPLLFMEGVVGRLFREFAETLTAAVLVSMVVSLTLTPMMCAFVLRPEHRPSWVARGFESGFERLRLLYGRALAVTMRHQALTLIAATATVALTAWLYVIMPKGFLPLQDTGLITITTETPQDSSFARSAEIQQQVMEVVRADPAVAAVTAVAGAGALNPAQNTGRITAVLRPRDERDLDAQGVIARMKPRLDSIPGVIAYPQAVQDIQISPRISTTQYQYTLTDSDAATLSRWAPEVVARLRQVPGLRDVATDQREDGVRLAIQVDRDRAARLGVSMQAVDNVLYNAFGQRQISTIYGQSNQYRVVLEVSDRLRTDPTAIGQLRVAGTDNAQVPLAEIASFTRTRAPLLVTRENQFPAVTVSFNLAEGVSLGEAVDRIRAVEREIGLPDSVTGRFAGDAAEFASSLQGQPWLILAAVVVIYIVLGVLYESFIHPITILSTLPSAGIGALLALELWGLDLSVVGLIGIILLMGIVKKNAIMMIDFALEAQRDRDLAPREAIVEAALLRFRPIIMTTAAALLGALPLVLQSGTGAELRLPLGVSIVGGLLLSQLVTLFTTPAIYLALEAVSGTLRRWWHRGPVGDHPAAAE</sequence>
<feature type="transmembrane region" description="Helical" evidence="8">
    <location>
        <begin position="389"/>
        <end position="411"/>
    </location>
</feature>
<dbReference type="Gene3D" id="3.30.70.1440">
    <property type="entry name" value="Multidrug efflux transporter AcrB pore domain"/>
    <property type="match status" value="1"/>
</dbReference>
<dbReference type="FunFam" id="1.20.1640.10:FF:000001">
    <property type="entry name" value="Efflux pump membrane transporter"/>
    <property type="match status" value="1"/>
</dbReference>
<feature type="transmembrane region" description="Helical" evidence="8">
    <location>
        <begin position="857"/>
        <end position="874"/>
    </location>
</feature>
<dbReference type="Pfam" id="PF00873">
    <property type="entry name" value="ACR_tran"/>
    <property type="match status" value="1"/>
</dbReference>
<accession>A0A5B2TBS5</accession>
<dbReference type="Proteomes" id="UP000322110">
    <property type="component" value="Unassembled WGS sequence"/>
</dbReference>
<feature type="transmembrane region" description="Helical" evidence="8">
    <location>
        <begin position="431"/>
        <end position="451"/>
    </location>
</feature>
<evidence type="ECO:0000256" key="8">
    <source>
        <dbReference type="SAM" id="Phobius"/>
    </source>
</evidence>
<comment type="caution">
    <text evidence="9">The sequence shown here is derived from an EMBL/GenBank/DDBJ whole genome shotgun (WGS) entry which is preliminary data.</text>
</comment>
<dbReference type="EMBL" id="VUKA01000013">
    <property type="protein sequence ID" value="KAA2211971.1"/>
    <property type="molecule type" value="Genomic_DNA"/>
</dbReference>
<dbReference type="Gene3D" id="3.30.70.1320">
    <property type="entry name" value="Multidrug efflux transporter AcrB pore domain like"/>
    <property type="match status" value="1"/>
</dbReference>
<feature type="transmembrane region" description="Helical" evidence="8">
    <location>
        <begin position="985"/>
        <end position="1011"/>
    </location>
</feature>
<comment type="subcellular location">
    <subcellularLocation>
        <location evidence="1">Cell inner membrane</location>
        <topology evidence="1">Multi-pass membrane protein</topology>
    </subcellularLocation>
</comment>
<dbReference type="SUPFAM" id="SSF82714">
    <property type="entry name" value="Multidrug efflux transporter AcrB TolC docking domain, DN and DC subdomains"/>
    <property type="match status" value="2"/>
</dbReference>
<evidence type="ECO:0000256" key="4">
    <source>
        <dbReference type="ARBA" id="ARBA00022519"/>
    </source>
</evidence>
<dbReference type="OrthoDB" id="9806532at2"/>
<evidence type="ECO:0000256" key="3">
    <source>
        <dbReference type="ARBA" id="ARBA00022475"/>
    </source>
</evidence>
<evidence type="ECO:0000256" key="7">
    <source>
        <dbReference type="ARBA" id="ARBA00023136"/>
    </source>
</evidence>
<dbReference type="SUPFAM" id="SSF82866">
    <property type="entry name" value="Multidrug efflux transporter AcrB transmembrane domain"/>
    <property type="match status" value="2"/>
</dbReference>
<feature type="transmembrane region" description="Helical" evidence="8">
    <location>
        <begin position="881"/>
        <end position="901"/>
    </location>
</feature>
<keyword evidence="3" id="KW-1003">Cell membrane</keyword>
<evidence type="ECO:0000313" key="9">
    <source>
        <dbReference type="EMBL" id="KAA2211971.1"/>
    </source>
</evidence>
<dbReference type="PANTHER" id="PTHR32063:SF78">
    <property type="entry name" value="ACRB_ACRD_ACRF FAMILY PROTEIN"/>
    <property type="match status" value="1"/>
</dbReference>
<dbReference type="Gene3D" id="3.30.70.1430">
    <property type="entry name" value="Multidrug efflux transporter AcrB pore domain"/>
    <property type="match status" value="2"/>
</dbReference>